<accession>A0A6A6WR03</accession>
<evidence type="ECO:0000313" key="2">
    <source>
        <dbReference type="Proteomes" id="UP000799757"/>
    </source>
</evidence>
<name>A0A6A6WR03_9PLEO</name>
<organism evidence="1 2">
    <name type="scientific">Melanomma pulvis-pyrius CBS 109.77</name>
    <dbReference type="NCBI Taxonomy" id="1314802"/>
    <lineage>
        <taxon>Eukaryota</taxon>
        <taxon>Fungi</taxon>
        <taxon>Dikarya</taxon>
        <taxon>Ascomycota</taxon>
        <taxon>Pezizomycotina</taxon>
        <taxon>Dothideomycetes</taxon>
        <taxon>Pleosporomycetidae</taxon>
        <taxon>Pleosporales</taxon>
        <taxon>Melanommataceae</taxon>
        <taxon>Melanomma</taxon>
    </lineage>
</organism>
<sequence>MDRSGVRERLGARQRLAGQAVSHQDGQGWALMTASAFDVVQLSTRLHWRPAASHGGRSGALWGSRRDAGGGSCSEALAVHRRSSCSAASRRLCPFRRRSFRWLLLATAGYCWPQSPWARQSNHMQERFVANHRPLPHAGLHPGPATMLRA</sequence>
<keyword evidence="2" id="KW-1185">Reference proteome</keyword>
<dbReference type="AlphaFoldDB" id="A0A6A6WR03"/>
<dbReference type="Proteomes" id="UP000799757">
    <property type="component" value="Unassembled WGS sequence"/>
</dbReference>
<evidence type="ECO:0000313" key="1">
    <source>
        <dbReference type="EMBL" id="KAF2786358.1"/>
    </source>
</evidence>
<protein>
    <submittedName>
        <fullName evidence="1">Uncharacterized protein</fullName>
    </submittedName>
</protein>
<proteinExistence type="predicted"/>
<dbReference type="EMBL" id="MU002482">
    <property type="protein sequence ID" value="KAF2786358.1"/>
    <property type="molecule type" value="Genomic_DNA"/>
</dbReference>
<gene>
    <name evidence="1" type="ORF">K505DRAFT_147111</name>
</gene>
<reference evidence="1" key="1">
    <citation type="journal article" date="2020" name="Stud. Mycol.">
        <title>101 Dothideomycetes genomes: a test case for predicting lifestyles and emergence of pathogens.</title>
        <authorList>
            <person name="Haridas S."/>
            <person name="Albert R."/>
            <person name="Binder M."/>
            <person name="Bloem J."/>
            <person name="Labutti K."/>
            <person name="Salamov A."/>
            <person name="Andreopoulos B."/>
            <person name="Baker S."/>
            <person name="Barry K."/>
            <person name="Bills G."/>
            <person name="Bluhm B."/>
            <person name="Cannon C."/>
            <person name="Castanera R."/>
            <person name="Culley D."/>
            <person name="Daum C."/>
            <person name="Ezra D."/>
            <person name="Gonzalez J."/>
            <person name="Henrissat B."/>
            <person name="Kuo A."/>
            <person name="Liang C."/>
            <person name="Lipzen A."/>
            <person name="Lutzoni F."/>
            <person name="Magnuson J."/>
            <person name="Mondo S."/>
            <person name="Nolan M."/>
            <person name="Ohm R."/>
            <person name="Pangilinan J."/>
            <person name="Park H.-J."/>
            <person name="Ramirez L."/>
            <person name="Alfaro M."/>
            <person name="Sun H."/>
            <person name="Tritt A."/>
            <person name="Yoshinaga Y."/>
            <person name="Zwiers L.-H."/>
            <person name="Turgeon B."/>
            <person name="Goodwin S."/>
            <person name="Spatafora J."/>
            <person name="Crous P."/>
            <person name="Grigoriev I."/>
        </authorList>
    </citation>
    <scope>NUCLEOTIDE SEQUENCE</scope>
    <source>
        <strain evidence="1">CBS 109.77</strain>
    </source>
</reference>